<dbReference type="Proteomes" id="UP000001601">
    <property type="component" value="Unassembled WGS sequence"/>
</dbReference>
<organism evidence="1 2">
    <name type="scientific">Leeuwenhoekiella blandensis (strain CECT 7118 / CCUG 51940 / KCTC 22103 / MED217)</name>
    <name type="common">Flavobacterium sp. (strain MED217)</name>
    <dbReference type="NCBI Taxonomy" id="398720"/>
    <lineage>
        <taxon>Bacteria</taxon>
        <taxon>Pseudomonadati</taxon>
        <taxon>Bacteroidota</taxon>
        <taxon>Flavobacteriia</taxon>
        <taxon>Flavobacteriales</taxon>
        <taxon>Flavobacteriaceae</taxon>
        <taxon>Leeuwenhoekiella</taxon>
    </lineage>
</organism>
<evidence type="ECO:0008006" key="3">
    <source>
        <dbReference type="Google" id="ProtNLM"/>
    </source>
</evidence>
<dbReference type="STRING" id="398720.MED217_14510"/>
<comment type="caution">
    <text evidence="1">The sequence shown here is derived from an EMBL/GenBank/DDBJ whole genome shotgun (WGS) entry which is preliminary data.</text>
</comment>
<protein>
    <recommendedName>
        <fullName evidence="3">UDP-glycosyltransferase</fullName>
    </recommendedName>
</protein>
<evidence type="ECO:0000313" key="2">
    <source>
        <dbReference type="Proteomes" id="UP000001601"/>
    </source>
</evidence>
<dbReference type="EMBL" id="AANC01000001">
    <property type="protein sequence ID" value="EAQ50763.1"/>
    <property type="molecule type" value="Genomic_DNA"/>
</dbReference>
<evidence type="ECO:0000313" key="1">
    <source>
        <dbReference type="EMBL" id="EAQ50763.1"/>
    </source>
</evidence>
<dbReference type="RefSeq" id="WP_009781255.1">
    <property type="nucleotide sequence ID" value="NZ_CH672395.1"/>
</dbReference>
<dbReference type="AlphaFoldDB" id="A3XGI5"/>
<dbReference type="HOGENOM" id="CLU_663627_0_0_10"/>
<name>A3XGI5_LEEBM</name>
<dbReference type="SUPFAM" id="SSF53756">
    <property type="entry name" value="UDP-Glycosyltransferase/glycogen phosphorylase"/>
    <property type="match status" value="1"/>
</dbReference>
<sequence>MRILVLAETLDIAGSSAGKANYAFIKSLLTAGFEITVYHYTYKEIHLAGVKPILIQERKTDLNYWLSRGQRVLQRITQRNFSKSLENRFGFSFTFFNDVNSMVAALKPLHIKDYDLVLTLSKGASYRTHAALLKLPEWQAKWLAYIHDPYPFHWYPKPYDWQQPGSVQKEAFFKRVAQKAKWLGYPSQCLQDWMGTFEANFKTKGIVLPHQASEAVFVEKVLPEFFNPVHFNVLHAGNLLKQRNPFPLIQAWNLFLAQHPEAEAQAKLLLIGPGAYHEPELSKVCSGTETIYRYSGSMDYEQVRLLEQHSAVNIVLEAAAEVSPFLPAKFPNLVQANRPVLHLGPKHSEVRQLLGENYPFVAEANDVKLIAFRLKELYDQWKNHTVFNLDVKLHNYFSPAYLRATLIELISK</sequence>
<dbReference type="eggNOG" id="ENOG502Z92M">
    <property type="taxonomic scope" value="Bacteria"/>
</dbReference>
<reference evidence="1 2" key="1">
    <citation type="journal article" date="2007" name="Nature">
        <title>Light stimulates growth of proteorhodopsin-containing marine Flavobacteria.</title>
        <authorList>
            <person name="Gomez-Consarnau L."/>
            <person name="Gonzalez J.M."/>
            <person name="Coll-Llado M."/>
            <person name="Gourdon P."/>
            <person name="Pascher T."/>
            <person name="Neutze R."/>
            <person name="Pedros-Alio C."/>
            <person name="Pinhassi J."/>
        </authorList>
    </citation>
    <scope>NUCLEOTIDE SEQUENCE [LARGE SCALE GENOMIC DNA]</scope>
    <source>
        <strain evidence="1 2">MED217</strain>
    </source>
</reference>
<gene>
    <name evidence="1" type="ORF">MED217_14510</name>
</gene>
<dbReference type="Gene3D" id="3.40.50.2000">
    <property type="entry name" value="Glycogen Phosphorylase B"/>
    <property type="match status" value="1"/>
</dbReference>
<proteinExistence type="predicted"/>
<keyword evidence="2" id="KW-1185">Reference proteome</keyword>
<accession>A3XGI5</accession>
<dbReference type="OrthoDB" id="977218at2"/>